<evidence type="ECO:0000256" key="2">
    <source>
        <dbReference type="ARBA" id="ARBA00022448"/>
    </source>
</evidence>
<keyword evidence="3" id="KW-0547">Nucleotide-binding</keyword>
<dbReference type="RefSeq" id="WP_008110722.1">
    <property type="nucleotide sequence ID" value="NZ_FOSD01000006.1"/>
</dbReference>
<dbReference type="SMART" id="SM00382">
    <property type="entry name" value="AAA"/>
    <property type="match status" value="1"/>
</dbReference>
<dbReference type="PANTHER" id="PTHR42788">
    <property type="entry name" value="TAURINE IMPORT ATP-BINDING PROTEIN-RELATED"/>
    <property type="match status" value="1"/>
</dbReference>
<evidence type="ECO:0000256" key="1">
    <source>
        <dbReference type="ARBA" id="ARBA00006526"/>
    </source>
</evidence>
<dbReference type="InterPro" id="IPR003593">
    <property type="entry name" value="AAA+_ATPase"/>
</dbReference>
<dbReference type="InterPro" id="IPR003439">
    <property type="entry name" value="ABC_transporter-like_ATP-bd"/>
</dbReference>
<keyword evidence="4 6" id="KW-0067">ATP-binding</keyword>
<organism evidence="6 7">
    <name type="scientific">Candidatus Pantoea symbiotica</name>
    <dbReference type="NCBI Taxonomy" id="1884370"/>
    <lineage>
        <taxon>Bacteria</taxon>
        <taxon>Pseudomonadati</taxon>
        <taxon>Pseudomonadota</taxon>
        <taxon>Gammaproteobacteria</taxon>
        <taxon>Enterobacterales</taxon>
        <taxon>Erwiniaceae</taxon>
        <taxon>Pantoea</taxon>
    </lineage>
</organism>
<dbReference type="PROSITE" id="PS00211">
    <property type="entry name" value="ABC_TRANSPORTER_1"/>
    <property type="match status" value="1"/>
</dbReference>
<name>A0A1I3Z0K4_9GAMM</name>
<dbReference type="InterPro" id="IPR017871">
    <property type="entry name" value="ABC_transporter-like_CS"/>
</dbReference>
<dbReference type="PROSITE" id="PS50893">
    <property type="entry name" value="ABC_TRANSPORTER_2"/>
    <property type="match status" value="1"/>
</dbReference>
<evidence type="ECO:0000313" key="6">
    <source>
        <dbReference type="EMBL" id="SFK37607.1"/>
    </source>
</evidence>
<dbReference type="EMBL" id="FOSD01000006">
    <property type="protein sequence ID" value="SFK37607.1"/>
    <property type="molecule type" value="Genomic_DNA"/>
</dbReference>
<dbReference type="Pfam" id="PF00005">
    <property type="entry name" value="ABC_tran"/>
    <property type="match status" value="1"/>
</dbReference>
<evidence type="ECO:0000256" key="4">
    <source>
        <dbReference type="ARBA" id="ARBA00022840"/>
    </source>
</evidence>
<keyword evidence="2" id="KW-0813">Transport</keyword>
<gene>
    <name evidence="6" type="ORF">SAMN05518863_106305</name>
</gene>
<accession>A0A1I3Z0K4</accession>
<evidence type="ECO:0000256" key="3">
    <source>
        <dbReference type="ARBA" id="ARBA00022741"/>
    </source>
</evidence>
<protein>
    <submittedName>
        <fullName evidence="6">Hydroxymethylpyrimidine transport system ATP-binding protein</fullName>
    </submittedName>
</protein>
<dbReference type="PANTHER" id="PTHR42788:SF19">
    <property type="entry name" value="ALIPHATIC SULFONATES IMPORT ATP-BINDING PROTEIN SSUB 2"/>
    <property type="match status" value="1"/>
</dbReference>
<dbReference type="Gene3D" id="3.40.50.300">
    <property type="entry name" value="P-loop containing nucleotide triphosphate hydrolases"/>
    <property type="match status" value="1"/>
</dbReference>
<dbReference type="InterPro" id="IPR050166">
    <property type="entry name" value="ABC_transporter_ATP-bind"/>
</dbReference>
<comment type="similarity">
    <text evidence="1">Belongs to the ABC transporter superfamily. Drug exporter-2 (TC 3.A.1.117) family.</text>
</comment>
<dbReference type="InterPro" id="IPR027417">
    <property type="entry name" value="P-loop_NTPase"/>
</dbReference>
<keyword evidence="7" id="KW-1185">Reference proteome</keyword>
<feature type="domain" description="ABC transporter" evidence="5">
    <location>
        <begin position="5"/>
        <end position="221"/>
    </location>
</feature>
<dbReference type="Proteomes" id="UP000198841">
    <property type="component" value="Unassembled WGS sequence"/>
</dbReference>
<evidence type="ECO:0000259" key="5">
    <source>
        <dbReference type="PROSITE" id="PS50893"/>
    </source>
</evidence>
<sequence>MNQDIFFNDVSFSWGDKPLCQRLNLQLRGGKTTVMLGRSGIGKSTLLRLVAGLLKPQQGAVQGLNGNVAWMGQQDLLYPWLNVLDNVMLTARLSGEKPDRPRALALLEQVKLSDVAHAPPQQLSGGMRQRVALARTLYAQRDVVLMDEPFATLDVMTKLSLQTLTAELLQGKTVLLVTHDPLEACRMADDILLLQGQPLGIESWPVPGGDAPRPFDHPDVLQAQAQLFSRLNTHENIV</sequence>
<comment type="caution">
    <text evidence="6">The sequence shown here is derived from an EMBL/GenBank/DDBJ whole genome shotgun (WGS) entry which is preliminary data.</text>
</comment>
<reference evidence="6 7" key="1">
    <citation type="submission" date="2016-10" db="EMBL/GenBank/DDBJ databases">
        <authorList>
            <person name="Varghese N."/>
            <person name="Submissions S."/>
        </authorList>
    </citation>
    <scope>NUCLEOTIDE SEQUENCE [LARGE SCALE GENOMIC DNA]</scope>
    <source>
        <strain evidence="6 7">YR512</strain>
    </source>
</reference>
<proteinExistence type="inferred from homology"/>
<dbReference type="SUPFAM" id="SSF52540">
    <property type="entry name" value="P-loop containing nucleoside triphosphate hydrolases"/>
    <property type="match status" value="1"/>
</dbReference>
<evidence type="ECO:0000313" key="7">
    <source>
        <dbReference type="Proteomes" id="UP000198841"/>
    </source>
</evidence>
<dbReference type="GO" id="GO:0005524">
    <property type="term" value="F:ATP binding"/>
    <property type="evidence" value="ECO:0007669"/>
    <property type="project" value="UniProtKB-KW"/>
</dbReference>